<keyword evidence="10" id="KW-1185">Reference proteome</keyword>
<keyword evidence="3 6" id="KW-0805">Transcription regulation</keyword>
<feature type="compositionally biased region" description="Basic residues" evidence="7">
    <location>
        <begin position="67"/>
        <end position="76"/>
    </location>
</feature>
<keyword evidence="5 6" id="KW-0539">Nucleus</keyword>
<dbReference type="Pfam" id="PF04844">
    <property type="entry name" value="Ovate"/>
    <property type="match status" value="1"/>
</dbReference>
<dbReference type="EMBL" id="CM007382">
    <property type="protein sequence ID" value="ONK77471.1"/>
    <property type="molecule type" value="Genomic_DNA"/>
</dbReference>
<evidence type="ECO:0000259" key="8">
    <source>
        <dbReference type="PROSITE" id="PS51754"/>
    </source>
</evidence>
<comment type="subcellular location">
    <subcellularLocation>
        <location evidence="1 6">Nucleus</location>
    </subcellularLocation>
</comment>
<evidence type="ECO:0000256" key="4">
    <source>
        <dbReference type="ARBA" id="ARBA00023163"/>
    </source>
</evidence>
<dbReference type="NCBIfam" id="TIGR01568">
    <property type="entry name" value="A_thal_3678"/>
    <property type="match status" value="1"/>
</dbReference>
<accession>A0A5P1FLB7</accession>
<evidence type="ECO:0000256" key="3">
    <source>
        <dbReference type="ARBA" id="ARBA00023015"/>
    </source>
</evidence>
<gene>
    <name evidence="9" type="ORF">A4U43_C02F6860</name>
</gene>
<evidence type="ECO:0000313" key="9">
    <source>
        <dbReference type="EMBL" id="ONK77471.1"/>
    </source>
</evidence>
<comment type="function">
    <text evidence="6">Transcriptional repressor that regulates multiple aspects of plant growth and development.</text>
</comment>
<dbReference type="PROSITE" id="PS51754">
    <property type="entry name" value="OVATE"/>
    <property type="match status" value="1"/>
</dbReference>
<feature type="domain" description="OVATE" evidence="8">
    <location>
        <begin position="110"/>
        <end position="169"/>
    </location>
</feature>
<feature type="compositionally biased region" description="Basic and acidic residues" evidence="7">
    <location>
        <begin position="89"/>
        <end position="100"/>
    </location>
</feature>
<name>A0A5P1FLB7_ASPOF</name>
<dbReference type="GO" id="GO:0045892">
    <property type="term" value="P:negative regulation of DNA-templated transcription"/>
    <property type="evidence" value="ECO:0007669"/>
    <property type="project" value="UniProtKB-UniRule"/>
</dbReference>
<evidence type="ECO:0000256" key="1">
    <source>
        <dbReference type="ARBA" id="ARBA00004123"/>
    </source>
</evidence>
<dbReference type="AlphaFoldDB" id="A0A5P1FLB7"/>
<dbReference type="PANTHER" id="PTHR33057">
    <property type="entry name" value="TRANSCRIPTION REPRESSOR OFP7-RELATED"/>
    <property type="match status" value="1"/>
</dbReference>
<sequence>MCNHNLKLSTKVPNALLHNLNQMNTPANTTPSSPKRAHSPKSPPSPPSNLHPKAHDTHFPLNSPKKPSPKRAHKKPTGGPRPICSTSKLRKEGGAQREEEPGVLQGFALMAKSSSEPRKEFRESMMEMIRENGLMTVKDLEELLECYLCLNSKEYHRVIIEVFEEIWFDIVELNVEFGV</sequence>
<evidence type="ECO:0000256" key="6">
    <source>
        <dbReference type="RuleBase" id="RU367028"/>
    </source>
</evidence>
<organism evidence="9 10">
    <name type="scientific">Asparagus officinalis</name>
    <name type="common">Garden asparagus</name>
    <dbReference type="NCBI Taxonomy" id="4686"/>
    <lineage>
        <taxon>Eukaryota</taxon>
        <taxon>Viridiplantae</taxon>
        <taxon>Streptophyta</taxon>
        <taxon>Embryophyta</taxon>
        <taxon>Tracheophyta</taxon>
        <taxon>Spermatophyta</taxon>
        <taxon>Magnoliopsida</taxon>
        <taxon>Liliopsida</taxon>
        <taxon>Asparagales</taxon>
        <taxon>Asparagaceae</taxon>
        <taxon>Asparagoideae</taxon>
        <taxon>Asparagus</taxon>
    </lineage>
</organism>
<dbReference type="Gramene" id="ONK77471">
    <property type="protein sequence ID" value="ONK77471"/>
    <property type="gene ID" value="A4U43_C02F6860"/>
</dbReference>
<reference evidence="10" key="1">
    <citation type="journal article" date="2017" name="Nat. Commun.">
        <title>The asparagus genome sheds light on the origin and evolution of a young Y chromosome.</title>
        <authorList>
            <person name="Harkess A."/>
            <person name="Zhou J."/>
            <person name="Xu C."/>
            <person name="Bowers J.E."/>
            <person name="Van der Hulst R."/>
            <person name="Ayyampalayam S."/>
            <person name="Mercati F."/>
            <person name="Riccardi P."/>
            <person name="McKain M.R."/>
            <person name="Kakrana A."/>
            <person name="Tang H."/>
            <person name="Ray J."/>
            <person name="Groenendijk J."/>
            <person name="Arikit S."/>
            <person name="Mathioni S.M."/>
            <person name="Nakano M."/>
            <person name="Shan H."/>
            <person name="Telgmann-Rauber A."/>
            <person name="Kanno A."/>
            <person name="Yue Z."/>
            <person name="Chen H."/>
            <person name="Li W."/>
            <person name="Chen Y."/>
            <person name="Xu X."/>
            <person name="Zhang Y."/>
            <person name="Luo S."/>
            <person name="Chen H."/>
            <person name="Gao J."/>
            <person name="Mao Z."/>
            <person name="Pires J.C."/>
            <person name="Luo M."/>
            <person name="Kudrna D."/>
            <person name="Wing R.A."/>
            <person name="Meyers B.C."/>
            <person name="Yi K."/>
            <person name="Kong H."/>
            <person name="Lavrijsen P."/>
            <person name="Sunseri F."/>
            <person name="Falavigna A."/>
            <person name="Ye Y."/>
            <person name="Leebens-Mack J.H."/>
            <person name="Chen G."/>
        </authorList>
    </citation>
    <scope>NUCLEOTIDE SEQUENCE [LARGE SCALE GENOMIC DNA]</scope>
    <source>
        <strain evidence="10">cv. DH0086</strain>
    </source>
</reference>
<proteinExistence type="predicted"/>
<feature type="region of interest" description="Disordered" evidence="7">
    <location>
        <begin position="22"/>
        <end position="101"/>
    </location>
</feature>
<keyword evidence="4 6" id="KW-0804">Transcription</keyword>
<dbReference type="Proteomes" id="UP000243459">
    <property type="component" value="Chromosome 2"/>
</dbReference>
<dbReference type="GO" id="GO:0005634">
    <property type="term" value="C:nucleus"/>
    <property type="evidence" value="ECO:0007669"/>
    <property type="project" value="UniProtKB-SubCell"/>
</dbReference>
<evidence type="ECO:0000313" key="10">
    <source>
        <dbReference type="Proteomes" id="UP000243459"/>
    </source>
</evidence>
<evidence type="ECO:0000256" key="7">
    <source>
        <dbReference type="SAM" id="MobiDB-lite"/>
    </source>
</evidence>
<evidence type="ECO:0000256" key="5">
    <source>
        <dbReference type="ARBA" id="ARBA00023242"/>
    </source>
</evidence>
<keyword evidence="2 6" id="KW-0678">Repressor</keyword>
<dbReference type="InterPro" id="IPR038933">
    <property type="entry name" value="Ovate"/>
</dbReference>
<dbReference type="PANTHER" id="PTHR33057:SF82">
    <property type="entry name" value="TRANSCRIPTION REPRESSOR OFP5"/>
    <property type="match status" value="1"/>
</dbReference>
<dbReference type="OrthoDB" id="1928390at2759"/>
<dbReference type="InterPro" id="IPR006458">
    <property type="entry name" value="Ovate_C"/>
</dbReference>
<evidence type="ECO:0000256" key="2">
    <source>
        <dbReference type="ARBA" id="ARBA00022491"/>
    </source>
</evidence>
<protein>
    <recommendedName>
        <fullName evidence="6">Transcription repressor</fullName>
    </recommendedName>
    <alternativeName>
        <fullName evidence="6">Ovate family protein</fullName>
    </alternativeName>
</protein>